<dbReference type="GeneID" id="25412966"/>
<dbReference type="RefSeq" id="XP_013430978.1">
    <property type="nucleotide sequence ID" value="XM_013575524.1"/>
</dbReference>
<dbReference type="Proteomes" id="UP000027730">
    <property type="component" value="Unassembled WGS sequence"/>
</dbReference>
<dbReference type="OrthoDB" id="3908883at2759"/>
<protein>
    <submittedName>
        <fullName evidence="2">Uncharacterized protein</fullName>
    </submittedName>
</protein>
<reference evidence="2 3" key="1">
    <citation type="journal article" date="2014" name="BMC Genomics">
        <title>Genome sequencing of four Aureobasidium pullulans varieties: biotechnological potential, stress tolerance, and description of new species.</title>
        <authorList>
            <person name="Gostin Ar C."/>
            <person name="Ohm R.A."/>
            <person name="Kogej T."/>
            <person name="Sonjak S."/>
            <person name="Turk M."/>
            <person name="Zajc J."/>
            <person name="Zalar P."/>
            <person name="Grube M."/>
            <person name="Sun H."/>
            <person name="Han J."/>
            <person name="Sharma A."/>
            <person name="Chiniquy J."/>
            <person name="Ngan C.Y."/>
            <person name="Lipzen A."/>
            <person name="Barry K."/>
            <person name="Grigoriev I.V."/>
            <person name="Gunde-Cimerman N."/>
        </authorList>
    </citation>
    <scope>NUCLEOTIDE SEQUENCE [LARGE SCALE GENOMIC DNA]</scope>
    <source>
        <strain evidence="2 3">CBS 147.97</strain>
    </source>
</reference>
<proteinExistence type="predicted"/>
<evidence type="ECO:0000256" key="1">
    <source>
        <dbReference type="SAM" id="MobiDB-lite"/>
    </source>
</evidence>
<evidence type="ECO:0000313" key="2">
    <source>
        <dbReference type="EMBL" id="KEQ76433.1"/>
    </source>
</evidence>
<keyword evidence="3" id="KW-1185">Reference proteome</keyword>
<dbReference type="HOGENOM" id="CLU_818833_0_0_1"/>
<sequence length="339" mass="39160">MAVPTTAKCPNRVSWAFPLVKSRFVYPPVHRSSSTVDEGETHGIPQDHRTAIDSLRNILQKQPLTTHSLQLGRSHDSPGVSNEVVTSKLPEEQKAHKRQERIHSRCRAREEAERIRYDQHRQNREELLLFRDASYGDYSRDFRWTAACKLVDTLASRDTEARPDYFFSDSNLLVALFINCDLDLQSKEILAEYLLRDLVIDFPHVKSFRFAVYFPRQMVEEESAVPEALRYLLGTLSHLQRTATLEGATTEMEQKFVTRQLHYMRRARFDPVEVQKDSLDVRHLVAKVDPDDTYDIVMGSRSSEETLQSMGAKPIDIVCRKRTDVDAAWIKPTTAFHWA</sequence>
<evidence type="ECO:0000313" key="3">
    <source>
        <dbReference type="Proteomes" id="UP000027730"/>
    </source>
</evidence>
<organism evidence="2 3">
    <name type="scientific">Aureobasidium namibiae CBS 147.97</name>
    <dbReference type="NCBI Taxonomy" id="1043004"/>
    <lineage>
        <taxon>Eukaryota</taxon>
        <taxon>Fungi</taxon>
        <taxon>Dikarya</taxon>
        <taxon>Ascomycota</taxon>
        <taxon>Pezizomycotina</taxon>
        <taxon>Dothideomycetes</taxon>
        <taxon>Dothideomycetidae</taxon>
        <taxon>Dothideales</taxon>
        <taxon>Saccotheciaceae</taxon>
        <taxon>Aureobasidium</taxon>
    </lineage>
</organism>
<name>A0A074WTF4_9PEZI</name>
<dbReference type="AlphaFoldDB" id="A0A074WTF4"/>
<gene>
    <name evidence="2" type="ORF">M436DRAFT_60267</name>
</gene>
<accession>A0A074WTF4</accession>
<dbReference type="EMBL" id="KL584703">
    <property type="protein sequence ID" value="KEQ76433.1"/>
    <property type="molecule type" value="Genomic_DNA"/>
</dbReference>
<feature type="region of interest" description="Disordered" evidence="1">
    <location>
        <begin position="68"/>
        <end position="103"/>
    </location>
</feature>